<organism evidence="8 9">
    <name type="scientific">Sphingomonas suaedae</name>
    <dbReference type="NCBI Taxonomy" id="2599297"/>
    <lineage>
        <taxon>Bacteria</taxon>
        <taxon>Pseudomonadati</taxon>
        <taxon>Pseudomonadota</taxon>
        <taxon>Alphaproteobacteria</taxon>
        <taxon>Sphingomonadales</taxon>
        <taxon>Sphingomonadaceae</taxon>
        <taxon>Sphingomonas</taxon>
    </lineage>
</organism>
<keyword evidence="8" id="KW-0282">Flagellum</keyword>
<dbReference type="GO" id="GO:0071973">
    <property type="term" value="P:bacterial-type flagellum-dependent cell motility"/>
    <property type="evidence" value="ECO:0007669"/>
    <property type="project" value="InterPro"/>
</dbReference>
<dbReference type="RefSeq" id="WP_145845941.1">
    <property type="nucleotide sequence ID" value="NZ_CP042239.1"/>
</dbReference>
<dbReference type="GO" id="GO:0009279">
    <property type="term" value="C:cell outer membrane"/>
    <property type="evidence" value="ECO:0007669"/>
    <property type="project" value="UniProtKB-SubCell"/>
</dbReference>
<proteinExistence type="inferred from homology"/>
<keyword evidence="8" id="KW-0966">Cell projection</keyword>
<accession>A0A518RE54</accession>
<name>A0A518RE54_9SPHN</name>
<keyword evidence="3 7" id="KW-0732">Signal</keyword>
<comment type="subunit">
    <text evidence="7">The basal body constitutes a major portion of the flagellar organelle and consists of four rings (L,P,S, and M) mounted on a central rod.</text>
</comment>
<dbReference type="PRINTS" id="PR01008">
    <property type="entry name" value="FLGLRINGFLGH"/>
</dbReference>
<dbReference type="PANTHER" id="PTHR34933:SF1">
    <property type="entry name" value="FLAGELLAR L-RING PROTEIN"/>
    <property type="match status" value="1"/>
</dbReference>
<comment type="subcellular location">
    <subcellularLocation>
        <location evidence="7">Cell outer membrane</location>
        <topology evidence="7">Lipid-anchor</topology>
    </subcellularLocation>
    <subcellularLocation>
        <location evidence="7">Bacterial flagellum basal body</location>
    </subcellularLocation>
</comment>
<evidence type="ECO:0000256" key="7">
    <source>
        <dbReference type="HAMAP-Rule" id="MF_00415"/>
    </source>
</evidence>
<dbReference type="GO" id="GO:0009427">
    <property type="term" value="C:bacterial-type flagellum basal body, distal rod, L ring"/>
    <property type="evidence" value="ECO:0007669"/>
    <property type="project" value="InterPro"/>
</dbReference>
<evidence type="ECO:0000256" key="5">
    <source>
        <dbReference type="ARBA" id="ARBA00023143"/>
    </source>
</evidence>
<dbReference type="PANTHER" id="PTHR34933">
    <property type="entry name" value="FLAGELLAR L-RING PROTEIN"/>
    <property type="match status" value="1"/>
</dbReference>
<dbReference type="NCBIfam" id="NF001305">
    <property type="entry name" value="PRK00249.1-5"/>
    <property type="match status" value="1"/>
</dbReference>
<comment type="function">
    <text evidence="1 7">Assembles around the rod to form the L-ring and probably protects the motor/basal body from shearing forces during rotation.</text>
</comment>
<dbReference type="AlphaFoldDB" id="A0A518RE54"/>
<evidence type="ECO:0000313" key="8">
    <source>
        <dbReference type="EMBL" id="QDX25750.1"/>
    </source>
</evidence>
<gene>
    <name evidence="7" type="primary">flgH</name>
    <name evidence="8" type="ORF">FPZ54_06770</name>
</gene>
<keyword evidence="9" id="KW-1185">Reference proteome</keyword>
<reference evidence="8 9" key="1">
    <citation type="submission" date="2019-07" db="EMBL/GenBank/DDBJ databases">
        <title>Sphingomonas alkalisoli sp. nov., isolated from rhizosphere soil of Suaedae salsa.</title>
        <authorList>
            <person name="Zhang H."/>
            <person name="Xu L."/>
            <person name="Zhang J.-X."/>
            <person name="Sun J.-Q."/>
        </authorList>
    </citation>
    <scope>NUCLEOTIDE SEQUENCE [LARGE SCALE GENOMIC DNA]</scope>
    <source>
        <strain evidence="8 9">XS-10</strain>
    </source>
</reference>
<protein>
    <recommendedName>
        <fullName evidence="7">Flagellar L-ring protein</fullName>
    </recommendedName>
    <alternativeName>
        <fullName evidence="7">Basal body L-ring protein</fullName>
    </alternativeName>
</protein>
<dbReference type="HAMAP" id="MF_00415">
    <property type="entry name" value="FlgH"/>
    <property type="match status" value="1"/>
</dbReference>
<evidence type="ECO:0000256" key="4">
    <source>
        <dbReference type="ARBA" id="ARBA00023136"/>
    </source>
</evidence>
<dbReference type="PROSITE" id="PS51257">
    <property type="entry name" value="PROKAR_LIPOPROTEIN"/>
    <property type="match status" value="1"/>
</dbReference>
<sequence>MKKIILVITAASLVAGCGSVGRLGRIGKAPKMTAPEEMAMPGGERSLGNPGYRGGTVAAAVANAPAPAGAIPVQAPAASASLFRAGAGAFLSDQRATRLGDILTIKINIADKAEVGNNTSRVRTGSESASIASLLGLEKLLPKAINPANLASTDSKSQSGGGGNISRSETINMTMSAIVTNVFPNGNLGIRGRQEVRVNNELRELVVSGVVRPQDIGRDNSVRHSQIAEARISYGGRGQLSDAQQARWGQQIYDALFPF</sequence>
<dbReference type="GO" id="GO:0003774">
    <property type="term" value="F:cytoskeletal motor activity"/>
    <property type="evidence" value="ECO:0007669"/>
    <property type="project" value="InterPro"/>
</dbReference>
<dbReference type="OrthoDB" id="9789227at2"/>
<evidence type="ECO:0000313" key="9">
    <source>
        <dbReference type="Proteomes" id="UP000318055"/>
    </source>
</evidence>
<comment type="similarity">
    <text evidence="2 7">Belongs to the FlgH family.</text>
</comment>
<dbReference type="EMBL" id="CP042239">
    <property type="protein sequence ID" value="QDX25750.1"/>
    <property type="molecule type" value="Genomic_DNA"/>
</dbReference>
<keyword evidence="4 7" id="KW-0472">Membrane</keyword>
<evidence type="ECO:0000256" key="3">
    <source>
        <dbReference type="ARBA" id="ARBA00022729"/>
    </source>
</evidence>
<evidence type="ECO:0000256" key="6">
    <source>
        <dbReference type="ARBA" id="ARBA00023237"/>
    </source>
</evidence>
<evidence type="ECO:0000256" key="1">
    <source>
        <dbReference type="ARBA" id="ARBA00002591"/>
    </source>
</evidence>
<dbReference type="KEGG" id="ssua:FPZ54_06770"/>
<evidence type="ECO:0000256" key="2">
    <source>
        <dbReference type="ARBA" id="ARBA00006929"/>
    </source>
</evidence>
<dbReference type="Proteomes" id="UP000318055">
    <property type="component" value="Chromosome"/>
</dbReference>
<keyword evidence="8" id="KW-0969">Cilium</keyword>
<dbReference type="InterPro" id="IPR000527">
    <property type="entry name" value="Flag_Lring"/>
</dbReference>
<keyword evidence="5 7" id="KW-0975">Bacterial flagellum</keyword>
<keyword evidence="7" id="KW-0449">Lipoprotein</keyword>
<keyword evidence="6 7" id="KW-0998">Cell outer membrane</keyword>
<dbReference type="Pfam" id="PF02107">
    <property type="entry name" value="FlgH"/>
    <property type="match status" value="1"/>
</dbReference>